<evidence type="ECO:0000256" key="2">
    <source>
        <dbReference type="ARBA" id="ARBA00022801"/>
    </source>
</evidence>
<dbReference type="Pfam" id="PF13361">
    <property type="entry name" value="UvrD_C"/>
    <property type="match status" value="1"/>
</dbReference>
<comment type="catalytic activity">
    <reaction evidence="8">
        <text>ATP + H2O = ADP + phosphate + H(+)</text>
        <dbReference type="Rhea" id="RHEA:13065"/>
        <dbReference type="ChEBI" id="CHEBI:15377"/>
        <dbReference type="ChEBI" id="CHEBI:15378"/>
        <dbReference type="ChEBI" id="CHEBI:30616"/>
        <dbReference type="ChEBI" id="CHEBI:43474"/>
        <dbReference type="ChEBI" id="CHEBI:456216"/>
        <dbReference type="EC" id="5.6.2.4"/>
    </reaction>
</comment>
<dbReference type="GO" id="GO:0000725">
    <property type="term" value="P:recombinational repair"/>
    <property type="evidence" value="ECO:0007669"/>
    <property type="project" value="TreeGrafter"/>
</dbReference>
<feature type="binding site" evidence="9">
    <location>
        <begin position="366"/>
        <end position="373"/>
    </location>
    <ligand>
        <name>ATP</name>
        <dbReference type="ChEBI" id="CHEBI:30616"/>
    </ligand>
</feature>
<evidence type="ECO:0000256" key="3">
    <source>
        <dbReference type="ARBA" id="ARBA00022806"/>
    </source>
</evidence>
<evidence type="ECO:0000259" key="10">
    <source>
        <dbReference type="PROSITE" id="PS51198"/>
    </source>
</evidence>
<dbReference type="InterPro" id="IPR014016">
    <property type="entry name" value="UvrD-like_ATP-bd"/>
</dbReference>
<dbReference type="GO" id="GO:0016787">
    <property type="term" value="F:hydrolase activity"/>
    <property type="evidence" value="ECO:0007669"/>
    <property type="project" value="UniProtKB-UniRule"/>
</dbReference>
<dbReference type="Pfam" id="PF13245">
    <property type="entry name" value="AAA_19"/>
    <property type="match status" value="1"/>
</dbReference>
<evidence type="ECO:0000256" key="4">
    <source>
        <dbReference type="ARBA" id="ARBA00022840"/>
    </source>
</evidence>
<keyword evidence="1 9" id="KW-0547">Nucleotide-binding</keyword>
<dbReference type="SUPFAM" id="SSF52540">
    <property type="entry name" value="P-loop containing nucleoside triphosphate hydrolases"/>
    <property type="match status" value="1"/>
</dbReference>
<keyword evidence="12" id="KW-1185">Reference proteome</keyword>
<sequence length="988" mass="109425">MPIQLDDLTTLSSATAVKALTPKYFSSELTGSGKTVGLLNQYVRPSRYQLGSSARTMSTTAVTAKTKSSGSNVTTFTIPMGLLAQYSVEHNAAKGLGYAVPFDTDRYDVTNNATTLDYDVFLDMTPQGIVLHKDENGDKISKDLNVLYRMEIYVLAKGSTTQKVRMVSSAPYSHGAFKSTDEFSMMRWSYAPLDDIEEFIKDATHNIAANGASVFVDIDEMAEWMNDYDVYERICRLADAWSGDGVADALSGHITELFANGQPDDQTLHHLAMQLRYLETYNVSLAAYRSIHATINGVCPPAIASTLSKQNLNLLMSHTLEHLNSMKGQLSTPPAGQNSAWVMPGHFSAQQRAAISTSEELTLVQAGAGTGKSTVILGRIEHLTSQGVDPRDIAVLSFTNAAADNITERNPAVKSMTIARMIHDIYSLNHSTHELSSIDTILNSIDIFYPNSDIARSFRRVMMDVDKLQPGATTLLNAFIEKYETEVMEILDRIGQTCLELEIVIAYQQIDTMVEPPHVHSKYLIIDEVQDNSIFEFIYLLKYVAKHRENMFIVGDASQTLYEFRASNPKALNALEESGVFATFQLTTNYRSNQEILDFANVHLADIEANAAAQLRLQANSLAVPTAASFQEKVTVNYQHFQYLTKFRDELAGFIAVDVRPYIEKCLARGEQVAFLAYARMDISIIEKKLQEMFPNENVANLVSDKTYATTVFSQYIKMFWNDVLQVDPSDAAFVIHKGINDNLDQLTKNAAKAAPSVARMTSEWWIASASDINGWLGLFQAGQMTADAFFGLLRDNVLGYEIRHNGVKQSLMNQKNRERKEKNLKAKANLVVSTIHGAKGLEFDNVVVIHKFDPQMKEADKRMFYVAFTRAMKSMYVLSYGNAKKPRIEADYEMLVGALEKRDALTVLRSQGVNTDIMSDDEVEAALAILMGAATSNDDAVQGDEETADPSGHVEALARLDSELEAGISDDESDSVTDDSAFTAVTV</sequence>
<name>A0AA41QY34_9MICO</name>
<keyword evidence="4 9" id="KW-0067">ATP-binding</keyword>
<keyword evidence="5" id="KW-0413">Isomerase</keyword>
<accession>A0AA41QY34</accession>
<evidence type="ECO:0000313" key="11">
    <source>
        <dbReference type="EMBL" id="MCI4659625.1"/>
    </source>
</evidence>
<dbReference type="PANTHER" id="PTHR11070">
    <property type="entry name" value="UVRD / RECB / PCRA DNA HELICASE FAMILY MEMBER"/>
    <property type="match status" value="1"/>
</dbReference>
<evidence type="ECO:0000256" key="1">
    <source>
        <dbReference type="ARBA" id="ARBA00022741"/>
    </source>
</evidence>
<dbReference type="EMBL" id="JALGAR010000006">
    <property type="protein sequence ID" value="MCI4659625.1"/>
    <property type="molecule type" value="Genomic_DNA"/>
</dbReference>
<gene>
    <name evidence="11" type="ORF">MQH31_17615</name>
</gene>
<dbReference type="RefSeq" id="WP_243013116.1">
    <property type="nucleotide sequence ID" value="NZ_JALGAR010000006.1"/>
</dbReference>
<evidence type="ECO:0000313" key="12">
    <source>
        <dbReference type="Proteomes" id="UP001165341"/>
    </source>
</evidence>
<comment type="caution">
    <text evidence="11">The sequence shown here is derived from an EMBL/GenBank/DDBJ whole genome shotgun (WGS) entry which is preliminary data.</text>
</comment>
<organism evidence="11 12">
    <name type="scientific">Cryobacterium zhongshanensis</name>
    <dbReference type="NCBI Taxonomy" id="2928153"/>
    <lineage>
        <taxon>Bacteria</taxon>
        <taxon>Bacillati</taxon>
        <taxon>Actinomycetota</taxon>
        <taxon>Actinomycetes</taxon>
        <taxon>Micrococcales</taxon>
        <taxon>Microbacteriaceae</taxon>
        <taxon>Cryobacterium</taxon>
    </lineage>
</organism>
<proteinExistence type="predicted"/>
<dbReference type="GO" id="GO:0003677">
    <property type="term" value="F:DNA binding"/>
    <property type="evidence" value="ECO:0007669"/>
    <property type="project" value="InterPro"/>
</dbReference>
<protein>
    <recommendedName>
        <fullName evidence="7">DNA 3'-5' helicase</fullName>
        <ecNumber evidence="7">5.6.2.4</ecNumber>
    </recommendedName>
</protein>
<dbReference type="GO" id="GO:0005829">
    <property type="term" value="C:cytosol"/>
    <property type="evidence" value="ECO:0007669"/>
    <property type="project" value="TreeGrafter"/>
</dbReference>
<evidence type="ECO:0000256" key="7">
    <source>
        <dbReference type="ARBA" id="ARBA00034808"/>
    </source>
</evidence>
<dbReference type="AlphaFoldDB" id="A0AA41QY34"/>
<dbReference type="InterPro" id="IPR000212">
    <property type="entry name" value="DNA_helicase_UvrD/REP"/>
</dbReference>
<evidence type="ECO:0000256" key="6">
    <source>
        <dbReference type="ARBA" id="ARBA00034617"/>
    </source>
</evidence>
<dbReference type="Proteomes" id="UP001165341">
    <property type="component" value="Unassembled WGS sequence"/>
</dbReference>
<evidence type="ECO:0000256" key="5">
    <source>
        <dbReference type="ARBA" id="ARBA00023235"/>
    </source>
</evidence>
<reference evidence="11" key="1">
    <citation type="submission" date="2022-03" db="EMBL/GenBank/DDBJ databases">
        <title>Cryobacterium sp. nov. strain ZS14-85, isolated from Antarctic soil.</title>
        <authorList>
            <person name="Li J."/>
            <person name="Niu G."/>
        </authorList>
    </citation>
    <scope>NUCLEOTIDE SEQUENCE</scope>
    <source>
        <strain evidence="11">ZS14-85</strain>
    </source>
</reference>
<dbReference type="PANTHER" id="PTHR11070:SF2">
    <property type="entry name" value="ATP-DEPENDENT DNA HELICASE SRS2"/>
    <property type="match status" value="1"/>
</dbReference>
<feature type="domain" description="UvrD-like helicase ATP-binding" evidence="10">
    <location>
        <begin position="345"/>
        <end position="593"/>
    </location>
</feature>
<dbReference type="GO" id="GO:0005524">
    <property type="term" value="F:ATP binding"/>
    <property type="evidence" value="ECO:0007669"/>
    <property type="project" value="UniProtKB-UniRule"/>
</dbReference>
<dbReference type="PROSITE" id="PS51198">
    <property type="entry name" value="UVRD_HELICASE_ATP_BIND"/>
    <property type="match status" value="1"/>
</dbReference>
<comment type="catalytic activity">
    <reaction evidence="6">
        <text>Couples ATP hydrolysis with the unwinding of duplex DNA by translocating in the 3'-5' direction.</text>
        <dbReference type="EC" id="5.6.2.4"/>
    </reaction>
</comment>
<dbReference type="EC" id="5.6.2.4" evidence="7"/>
<dbReference type="InterPro" id="IPR014017">
    <property type="entry name" value="DNA_helicase_UvrD-like_C"/>
</dbReference>
<keyword evidence="2 9" id="KW-0378">Hydrolase</keyword>
<dbReference type="GO" id="GO:0043138">
    <property type="term" value="F:3'-5' DNA helicase activity"/>
    <property type="evidence" value="ECO:0007669"/>
    <property type="project" value="UniProtKB-EC"/>
</dbReference>
<dbReference type="InterPro" id="IPR027417">
    <property type="entry name" value="P-loop_NTPase"/>
</dbReference>
<dbReference type="Gene3D" id="3.40.50.300">
    <property type="entry name" value="P-loop containing nucleotide triphosphate hydrolases"/>
    <property type="match status" value="2"/>
</dbReference>
<keyword evidence="3 9" id="KW-0347">Helicase</keyword>
<evidence type="ECO:0000256" key="9">
    <source>
        <dbReference type="PROSITE-ProRule" id="PRU00560"/>
    </source>
</evidence>
<evidence type="ECO:0000256" key="8">
    <source>
        <dbReference type="ARBA" id="ARBA00048988"/>
    </source>
</evidence>